<evidence type="ECO:0000313" key="3">
    <source>
        <dbReference type="Proteomes" id="UP000798808"/>
    </source>
</evidence>
<accession>A0ABW9RU18</accession>
<protein>
    <submittedName>
        <fullName evidence="2">Gliding motility protein GldL</fullName>
    </submittedName>
</protein>
<proteinExistence type="predicted"/>
<keyword evidence="3" id="KW-1185">Reference proteome</keyword>
<keyword evidence="1" id="KW-0472">Membrane</keyword>
<keyword evidence="1" id="KW-0812">Transmembrane</keyword>
<gene>
    <name evidence="2" type="ORF">E1163_22185</name>
</gene>
<evidence type="ECO:0000313" key="2">
    <source>
        <dbReference type="EMBL" id="MTI27683.1"/>
    </source>
</evidence>
<dbReference type="EMBL" id="SMLW01000638">
    <property type="protein sequence ID" value="MTI27683.1"/>
    <property type="molecule type" value="Genomic_DNA"/>
</dbReference>
<keyword evidence="1" id="KW-1133">Transmembrane helix</keyword>
<dbReference type="Proteomes" id="UP000798808">
    <property type="component" value="Unassembled WGS sequence"/>
</dbReference>
<name>A0ABW9RU18_9BACT</name>
<sequence>MKVKHIIAIFLLGITIMVVGALLKILHLPGANITIGVASVLKTMAGLLAIWKVYTTEKFRDFLNS</sequence>
<comment type="caution">
    <text evidence="2">The sequence shown here is derived from an EMBL/GenBank/DDBJ whole genome shotgun (WGS) entry which is preliminary data.</text>
</comment>
<organism evidence="2 3">
    <name type="scientific">Fulvivirga kasyanovii</name>
    <dbReference type="NCBI Taxonomy" id="396812"/>
    <lineage>
        <taxon>Bacteria</taxon>
        <taxon>Pseudomonadati</taxon>
        <taxon>Bacteroidota</taxon>
        <taxon>Cytophagia</taxon>
        <taxon>Cytophagales</taxon>
        <taxon>Fulvivirgaceae</taxon>
        <taxon>Fulvivirga</taxon>
    </lineage>
</organism>
<feature type="transmembrane region" description="Helical" evidence="1">
    <location>
        <begin position="33"/>
        <end position="54"/>
    </location>
</feature>
<evidence type="ECO:0000256" key="1">
    <source>
        <dbReference type="SAM" id="Phobius"/>
    </source>
</evidence>
<reference evidence="2 3" key="1">
    <citation type="submission" date="2019-02" db="EMBL/GenBank/DDBJ databases">
        <authorList>
            <person name="Goldberg S.R."/>
            <person name="Haltli B.A."/>
            <person name="Correa H."/>
            <person name="Russell K.G."/>
        </authorList>
    </citation>
    <scope>NUCLEOTIDE SEQUENCE [LARGE SCALE GENOMIC DNA]</scope>
    <source>
        <strain evidence="2 3">JCM 16186</strain>
    </source>
</reference>
<feature type="transmembrane region" description="Helical" evidence="1">
    <location>
        <begin position="7"/>
        <end position="27"/>
    </location>
</feature>